<dbReference type="SUPFAM" id="SSF111369">
    <property type="entry name" value="HlyD-like secretion proteins"/>
    <property type="match status" value="1"/>
</dbReference>
<dbReference type="PANTHER" id="PTHR30469">
    <property type="entry name" value="MULTIDRUG RESISTANCE PROTEIN MDTA"/>
    <property type="match status" value="1"/>
</dbReference>
<dbReference type="Pfam" id="PF25954">
    <property type="entry name" value="Beta-barrel_RND_2"/>
    <property type="match status" value="1"/>
</dbReference>
<dbReference type="Pfam" id="PF25989">
    <property type="entry name" value="YknX_C"/>
    <property type="match status" value="1"/>
</dbReference>
<sequence>MKKIIIWSAVTIGALVLIMWKLNANKKANEAKTEFVKQSNSGDVPVLVSKVSKVDYSQGFMANGNFEPIRELTYMAEVSGRITKLLVDEGSYVKQGQVIALIDGEILGTDLESAKVNLEQLKVDKERYESAFKTGGVTQKQVDDARLQYDLAATRYNAASRRIRDTNVKAPIQGTINKKYVEQGAYLSLGTKMFDIVDVARLKLEVTVPEAQVIHLSKGDKVKVTSNVFPEASYEGRITFIAAKGDNTLNYPVQMEVTNIDSKSLKAGMYGTAHFDIPNVAPAIIIPRTAFVGGVNSNQVYVMDNNTAKLRKVIAGRIMGDQVEIREGLNEGDVVITSGQINLVDGTKVVVQQDVATK</sequence>
<evidence type="ECO:0000313" key="6">
    <source>
        <dbReference type="Proteomes" id="UP001549749"/>
    </source>
</evidence>
<name>A0ABV2T8K0_9BACT</name>
<evidence type="ECO:0000259" key="3">
    <source>
        <dbReference type="Pfam" id="PF25954"/>
    </source>
</evidence>
<dbReference type="Pfam" id="PF25917">
    <property type="entry name" value="BSH_RND"/>
    <property type="match status" value="1"/>
</dbReference>
<feature type="domain" description="Multidrug resistance protein MdtA-like barrel-sandwich hybrid" evidence="2">
    <location>
        <begin position="75"/>
        <end position="197"/>
    </location>
</feature>
<dbReference type="InterPro" id="IPR058792">
    <property type="entry name" value="Beta-barrel_RND_2"/>
</dbReference>
<evidence type="ECO:0000259" key="2">
    <source>
        <dbReference type="Pfam" id="PF25917"/>
    </source>
</evidence>
<evidence type="ECO:0000259" key="4">
    <source>
        <dbReference type="Pfam" id="PF25989"/>
    </source>
</evidence>
<feature type="domain" description="YknX-like C-terminal permuted SH3-like" evidence="4">
    <location>
        <begin position="284"/>
        <end position="351"/>
    </location>
</feature>
<proteinExistence type="inferred from homology"/>
<evidence type="ECO:0000256" key="1">
    <source>
        <dbReference type="ARBA" id="ARBA00009477"/>
    </source>
</evidence>
<dbReference type="Gene3D" id="1.10.287.470">
    <property type="entry name" value="Helix hairpin bin"/>
    <property type="match status" value="1"/>
</dbReference>
<dbReference type="Proteomes" id="UP001549749">
    <property type="component" value="Unassembled WGS sequence"/>
</dbReference>
<feature type="domain" description="CusB-like beta-barrel" evidence="3">
    <location>
        <begin position="204"/>
        <end position="275"/>
    </location>
</feature>
<dbReference type="RefSeq" id="WP_354661914.1">
    <property type="nucleotide sequence ID" value="NZ_JBEXAC010000002.1"/>
</dbReference>
<accession>A0ABV2T8K0</accession>
<dbReference type="Gene3D" id="2.40.420.20">
    <property type="match status" value="1"/>
</dbReference>
<dbReference type="InterPro" id="IPR058637">
    <property type="entry name" value="YknX-like_C"/>
</dbReference>
<reference evidence="5 6" key="1">
    <citation type="submission" date="2024-06" db="EMBL/GenBank/DDBJ databases">
        <title>Chitinophaga defluvii sp. nov., isolated from municipal sewage.</title>
        <authorList>
            <person name="Zhang L."/>
        </authorList>
    </citation>
    <scope>NUCLEOTIDE SEQUENCE [LARGE SCALE GENOMIC DNA]</scope>
    <source>
        <strain evidence="5 6">H8</strain>
    </source>
</reference>
<dbReference type="InterPro" id="IPR006143">
    <property type="entry name" value="RND_pump_MFP"/>
</dbReference>
<dbReference type="EMBL" id="JBEXAC010000002">
    <property type="protein sequence ID" value="MET6999347.1"/>
    <property type="molecule type" value="Genomic_DNA"/>
</dbReference>
<evidence type="ECO:0000313" key="5">
    <source>
        <dbReference type="EMBL" id="MET6999347.1"/>
    </source>
</evidence>
<dbReference type="Gene3D" id="2.40.50.100">
    <property type="match status" value="1"/>
</dbReference>
<dbReference type="Gene3D" id="2.40.30.170">
    <property type="match status" value="1"/>
</dbReference>
<comment type="similarity">
    <text evidence="1">Belongs to the membrane fusion protein (MFP) (TC 8.A.1) family.</text>
</comment>
<dbReference type="NCBIfam" id="TIGR01730">
    <property type="entry name" value="RND_mfp"/>
    <property type="match status" value="1"/>
</dbReference>
<keyword evidence="6" id="KW-1185">Reference proteome</keyword>
<gene>
    <name evidence="5" type="ORF">ABR189_18305</name>
</gene>
<comment type="caution">
    <text evidence="5">The sequence shown here is derived from an EMBL/GenBank/DDBJ whole genome shotgun (WGS) entry which is preliminary data.</text>
</comment>
<dbReference type="InterPro" id="IPR058625">
    <property type="entry name" value="MdtA-like_BSH"/>
</dbReference>
<organism evidence="5 6">
    <name type="scientific">Chitinophaga defluvii</name>
    <dbReference type="NCBI Taxonomy" id="3163343"/>
    <lineage>
        <taxon>Bacteria</taxon>
        <taxon>Pseudomonadati</taxon>
        <taxon>Bacteroidota</taxon>
        <taxon>Chitinophagia</taxon>
        <taxon>Chitinophagales</taxon>
        <taxon>Chitinophagaceae</taxon>
        <taxon>Chitinophaga</taxon>
    </lineage>
</organism>
<protein>
    <submittedName>
        <fullName evidence="5">Efflux RND transporter periplasmic adaptor subunit</fullName>
    </submittedName>
</protein>